<keyword evidence="5" id="KW-0552">Olfaction</keyword>
<keyword evidence="11" id="KW-0325">Glycoprotein</keyword>
<dbReference type="Pfam" id="PF13853">
    <property type="entry name" value="7tm_4"/>
    <property type="match status" value="1"/>
</dbReference>
<organism evidence="15 16">
    <name type="scientific">Pleurodeles waltl</name>
    <name type="common">Iberian ribbed newt</name>
    <dbReference type="NCBI Taxonomy" id="8319"/>
    <lineage>
        <taxon>Eukaryota</taxon>
        <taxon>Metazoa</taxon>
        <taxon>Chordata</taxon>
        <taxon>Craniata</taxon>
        <taxon>Vertebrata</taxon>
        <taxon>Euteleostomi</taxon>
        <taxon>Amphibia</taxon>
        <taxon>Batrachia</taxon>
        <taxon>Caudata</taxon>
        <taxon>Salamandroidea</taxon>
        <taxon>Salamandridae</taxon>
        <taxon>Pleurodelinae</taxon>
        <taxon>Pleurodeles</taxon>
    </lineage>
</organism>
<feature type="transmembrane region" description="Helical" evidence="13">
    <location>
        <begin position="214"/>
        <end position="234"/>
    </location>
</feature>
<dbReference type="FunFam" id="1.20.1070.10:FF:000024">
    <property type="entry name" value="Olfactory receptor"/>
    <property type="match status" value="1"/>
</dbReference>
<dbReference type="Gene3D" id="1.20.1070.10">
    <property type="entry name" value="Rhodopsin 7-helix transmembrane proteins"/>
    <property type="match status" value="1"/>
</dbReference>
<evidence type="ECO:0000256" key="1">
    <source>
        <dbReference type="ARBA" id="ARBA00004651"/>
    </source>
</evidence>
<evidence type="ECO:0000256" key="7">
    <source>
        <dbReference type="ARBA" id="ARBA00023040"/>
    </source>
</evidence>
<comment type="caution">
    <text evidence="15">The sequence shown here is derived from an EMBL/GenBank/DDBJ whole genome shotgun (WGS) entry which is preliminary data.</text>
</comment>
<dbReference type="PRINTS" id="PR00245">
    <property type="entry name" value="OLFACTORYR"/>
</dbReference>
<reference evidence="15" key="1">
    <citation type="journal article" date="2022" name="bioRxiv">
        <title>Sequencing and chromosome-scale assembly of the giantPleurodeles waltlgenome.</title>
        <authorList>
            <person name="Brown T."/>
            <person name="Elewa A."/>
            <person name="Iarovenko S."/>
            <person name="Subramanian E."/>
            <person name="Araus A.J."/>
            <person name="Petzold A."/>
            <person name="Susuki M."/>
            <person name="Suzuki K.-i.T."/>
            <person name="Hayashi T."/>
            <person name="Toyoda A."/>
            <person name="Oliveira C."/>
            <person name="Osipova E."/>
            <person name="Leigh N.D."/>
            <person name="Simon A."/>
            <person name="Yun M.H."/>
        </authorList>
    </citation>
    <scope>NUCLEOTIDE SEQUENCE</scope>
    <source>
        <strain evidence="15">20211129_DDA</strain>
        <tissue evidence="15">Liver</tissue>
    </source>
</reference>
<dbReference type="InterPro" id="IPR000276">
    <property type="entry name" value="GPCR_Rhodpsn"/>
</dbReference>
<sequence>MYFFLSNLSVLDILCTTTTVPKMLSMFLFNASTISFSGCFLQMYFFHSFAVNECFLLVVMAYDRYVAICSPLHYVTKMTKRKNVLIAASSWISALLVPVPAVIQTSQLHFYGTIHVEHCFCDHLSVVQAACSDATFQTFLGFSIAMVVSIVPLMLVFLSYLKIIMSVLKLNSKESQKKAFSTCSAHVIVVITFYASMAVSYVSYRADMSRDIHVMGSIVFAILTPMVNPIIYTLRNKEVKKAMTKLVHSMRSTGTLRKTVNSLNKRAMEIGF</sequence>
<dbReference type="PANTHER" id="PTHR26453">
    <property type="entry name" value="OLFACTORY RECEPTOR"/>
    <property type="match status" value="1"/>
</dbReference>
<accession>A0AAV7P443</accession>
<evidence type="ECO:0000256" key="6">
    <source>
        <dbReference type="ARBA" id="ARBA00022989"/>
    </source>
</evidence>
<dbReference type="Proteomes" id="UP001066276">
    <property type="component" value="Chromosome 8"/>
</dbReference>
<keyword evidence="8 13" id="KW-0472">Membrane</keyword>
<evidence type="ECO:0000256" key="3">
    <source>
        <dbReference type="ARBA" id="ARBA00022606"/>
    </source>
</evidence>
<keyword evidence="3" id="KW-0716">Sensory transduction</keyword>
<evidence type="ECO:0000256" key="11">
    <source>
        <dbReference type="ARBA" id="ARBA00023180"/>
    </source>
</evidence>
<dbReference type="GO" id="GO:0004984">
    <property type="term" value="F:olfactory receptor activity"/>
    <property type="evidence" value="ECO:0007669"/>
    <property type="project" value="InterPro"/>
</dbReference>
<dbReference type="EMBL" id="JANPWB010000012">
    <property type="protein sequence ID" value="KAJ1120448.1"/>
    <property type="molecule type" value="Genomic_DNA"/>
</dbReference>
<keyword evidence="7" id="KW-0297">G-protein coupled receptor</keyword>
<dbReference type="SUPFAM" id="SSF81321">
    <property type="entry name" value="Family A G protein-coupled receptor-like"/>
    <property type="match status" value="1"/>
</dbReference>
<name>A0AAV7P443_PLEWA</name>
<keyword evidence="12" id="KW-0807">Transducer</keyword>
<evidence type="ECO:0000259" key="14">
    <source>
        <dbReference type="PROSITE" id="PS50262"/>
    </source>
</evidence>
<dbReference type="PRINTS" id="PR00237">
    <property type="entry name" value="GPCRRHODOPSN"/>
</dbReference>
<dbReference type="AlphaFoldDB" id="A0AAV7P443"/>
<keyword evidence="10" id="KW-0675">Receptor</keyword>
<protein>
    <recommendedName>
        <fullName evidence="14">G-protein coupled receptors family 1 profile domain-containing protein</fullName>
    </recommendedName>
</protein>
<keyword evidence="16" id="KW-1185">Reference proteome</keyword>
<keyword evidence="6 13" id="KW-1133">Transmembrane helix</keyword>
<proteinExistence type="predicted"/>
<feature type="transmembrane region" description="Helical" evidence="13">
    <location>
        <begin position="83"/>
        <end position="103"/>
    </location>
</feature>
<evidence type="ECO:0000313" key="15">
    <source>
        <dbReference type="EMBL" id="KAJ1120448.1"/>
    </source>
</evidence>
<comment type="subcellular location">
    <subcellularLocation>
        <location evidence="1">Cell membrane</location>
        <topology evidence="1">Multi-pass membrane protein</topology>
    </subcellularLocation>
</comment>
<evidence type="ECO:0000313" key="16">
    <source>
        <dbReference type="Proteomes" id="UP001066276"/>
    </source>
</evidence>
<evidence type="ECO:0000256" key="4">
    <source>
        <dbReference type="ARBA" id="ARBA00022692"/>
    </source>
</evidence>
<evidence type="ECO:0000256" key="9">
    <source>
        <dbReference type="ARBA" id="ARBA00023157"/>
    </source>
</evidence>
<evidence type="ECO:0000256" key="10">
    <source>
        <dbReference type="ARBA" id="ARBA00023170"/>
    </source>
</evidence>
<dbReference type="GO" id="GO:0005886">
    <property type="term" value="C:plasma membrane"/>
    <property type="evidence" value="ECO:0007669"/>
    <property type="project" value="UniProtKB-SubCell"/>
</dbReference>
<keyword evidence="9" id="KW-1015">Disulfide bond</keyword>
<keyword evidence="4 13" id="KW-0812">Transmembrane</keyword>
<dbReference type="PROSITE" id="PS50262">
    <property type="entry name" value="G_PROTEIN_RECEP_F1_2"/>
    <property type="match status" value="1"/>
</dbReference>
<feature type="transmembrane region" description="Helical" evidence="13">
    <location>
        <begin position="182"/>
        <end position="202"/>
    </location>
</feature>
<evidence type="ECO:0000256" key="13">
    <source>
        <dbReference type="SAM" id="Phobius"/>
    </source>
</evidence>
<dbReference type="InterPro" id="IPR017452">
    <property type="entry name" value="GPCR_Rhodpsn_7TM"/>
</dbReference>
<feature type="domain" description="G-protein coupled receptors family 1 profile" evidence="14">
    <location>
        <begin position="1"/>
        <end position="232"/>
    </location>
</feature>
<feature type="transmembrane region" description="Helical" evidence="13">
    <location>
        <begin position="139"/>
        <end position="161"/>
    </location>
</feature>
<evidence type="ECO:0000256" key="8">
    <source>
        <dbReference type="ARBA" id="ARBA00023136"/>
    </source>
</evidence>
<evidence type="ECO:0000256" key="2">
    <source>
        <dbReference type="ARBA" id="ARBA00022475"/>
    </source>
</evidence>
<feature type="transmembrane region" description="Helical" evidence="13">
    <location>
        <begin position="44"/>
        <end position="62"/>
    </location>
</feature>
<dbReference type="GO" id="GO:0004930">
    <property type="term" value="F:G protein-coupled receptor activity"/>
    <property type="evidence" value="ECO:0007669"/>
    <property type="project" value="UniProtKB-KW"/>
</dbReference>
<evidence type="ECO:0000256" key="5">
    <source>
        <dbReference type="ARBA" id="ARBA00022725"/>
    </source>
</evidence>
<dbReference type="CDD" id="cd13954">
    <property type="entry name" value="7tmA_OR"/>
    <property type="match status" value="1"/>
</dbReference>
<gene>
    <name evidence="15" type="ORF">NDU88_008613</name>
</gene>
<keyword evidence="2" id="KW-1003">Cell membrane</keyword>
<evidence type="ECO:0000256" key="12">
    <source>
        <dbReference type="ARBA" id="ARBA00023224"/>
    </source>
</evidence>
<dbReference type="InterPro" id="IPR000725">
    <property type="entry name" value="Olfact_rcpt"/>
</dbReference>